<dbReference type="InterPro" id="IPR012337">
    <property type="entry name" value="RNaseH-like_sf"/>
</dbReference>
<dbReference type="NCBIfam" id="NF003765">
    <property type="entry name" value="PRK05359.1"/>
    <property type="match status" value="1"/>
</dbReference>
<dbReference type="Gene3D" id="3.30.420.10">
    <property type="entry name" value="Ribonuclease H-like superfamily/Ribonuclease H"/>
    <property type="match status" value="1"/>
</dbReference>
<gene>
    <name evidence="8" type="primary">orn</name>
    <name evidence="8" type="ORF">SAMEA4475696_01372</name>
</gene>
<dbReference type="Proteomes" id="UP000242637">
    <property type="component" value="Chromosome 1"/>
</dbReference>
<name>A0A239VI56_9MICO</name>
<evidence type="ECO:0000256" key="1">
    <source>
        <dbReference type="ARBA" id="ARBA00009921"/>
    </source>
</evidence>
<evidence type="ECO:0000313" key="8">
    <source>
        <dbReference type="EMBL" id="SNV21885.1"/>
    </source>
</evidence>
<dbReference type="KEGG" id="dco:SAMEA4475696_1372"/>
<keyword evidence="4" id="KW-0269">Exonuclease</keyword>
<dbReference type="InterPro" id="IPR013520">
    <property type="entry name" value="Ribonucl_H"/>
</dbReference>
<dbReference type="FunFam" id="3.30.420.10:FF:000003">
    <property type="entry name" value="Oligoribonuclease"/>
    <property type="match status" value="1"/>
</dbReference>
<dbReference type="EMBL" id="LT906453">
    <property type="protein sequence ID" value="SNV21885.1"/>
    <property type="molecule type" value="Genomic_DNA"/>
</dbReference>
<dbReference type="PANTHER" id="PTHR11046">
    <property type="entry name" value="OLIGORIBONUCLEASE, MITOCHONDRIAL"/>
    <property type="match status" value="1"/>
</dbReference>
<dbReference type="GO" id="GO:0003676">
    <property type="term" value="F:nucleic acid binding"/>
    <property type="evidence" value="ECO:0007669"/>
    <property type="project" value="InterPro"/>
</dbReference>
<evidence type="ECO:0000313" key="9">
    <source>
        <dbReference type="Proteomes" id="UP000242637"/>
    </source>
</evidence>
<reference evidence="8 9" key="1">
    <citation type="submission" date="2017-06" db="EMBL/GenBank/DDBJ databases">
        <authorList>
            <consortium name="Pathogen Informatics"/>
        </authorList>
    </citation>
    <scope>NUCLEOTIDE SEQUENCE [LARGE SCALE GENOMIC DNA]</scope>
    <source>
        <strain evidence="8 9">NCTC13039</strain>
    </source>
</reference>
<dbReference type="SUPFAM" id="SSF53098">
    <property type="entry name" value="Ribonuclease H-like"/>
    <property type="match status" value="1"/>
</dbReference>
<evidence type="ECO:0000256" key="3">
    <source>
        <dbReference type="ARBA" id="ARBA00022801"/>
    </source>
</evidence>
<feature type="domain" description="Exonuclease" evidence="7">
    <location>
        <begin position="11"/>
        <end position="185"/>
    </location>
</feature>
<keyword evidence="2" id="KW-0540">Nuclease</keyword>
<evidence type="ECO:0000256" key="6">
    <source>
        <dbReference type="ARBA" id="ARBA00070964"/>
    </source>
</evidence>
<dbReference type="STRING" id="1121387.GCA_000429885_01937"/>
<dbReference type="GO" id="GO:0000175">
    <property type="term" value="F:3'-5'-RNA exonuclease activity"/>
    <property type="evidence" value="ECO:0007669"/>
    <property type="project" value="InterPro"/>
</dbReference>
<proteinExistence type="inferred from homology"/>
<dbReference type="InterPro" id="IPR022894">
    <property type="entry name" value="Oligoribonuclease"/>
</dbReference>
<evidence type="ECO:0000256" key="5">
    <source>
        <dbReference type="ARBA" id="ARBA00057155"/>
    </source>
</evidence>
<keyword evidence="9" id="KW-1185">Reference proteome</keyword>
<evidence type="ECO:0000256" key="4">
    <source>
        <dbReference type="ARBA" id="ARBA00022839"/>
    </source>
</evidence>
<comment type="similarity">
    <text evidence="1">Belongs to the oligoribonuclease family.</text>
</comment>
<organism evidence="8 9">
    <name type="scientific">Dermatophilus congolensis</name>
    <dbReference type="NCBI Taxonomy" id="1863"/>
    <lineage>
        <taxon>Bacteria</taxon>
        <taxon>Bacillati</taxon>
        <taxon>Actinomycetota</taxon>
        <taxon>Actinomycetes</taxon>
        <taxon>Micrococcales</taxon>
        <taxon>Dermatophilaceae</taxon>
        <taxon>Dermatophilus</taxon>
    </lineage>
</organism>
<sequence>MSNSAKSVNDRIVWIDCEMTGLSLEHDALIEVAAIVTNFDLEPLDEGVDVIIKPPAEALAQMNDFVHQMHVDSGLLAELDGGVSLDEAQRQVLEYVRGHAPEAGKTPLGGNTVGTDRAFLARDMPELEGHLHYRNIDVSSVKELSRRWFPRAYFNAPAKHGGHRALGDIRDSINELRYYREAVFVADPGPDSATAKEIAARHELPVPDGGAGVS</sequence>
<dbReference type="CDD" id="cd06135">
    <property type="entry name" value="Orn"/>
    <property type="match status" value="1"/>
</dbReference>
<dbReference type="PANTHER" id="PTHR11046:SF0">
    <property type="entry name" value="OLIGORIBONUCLEASE, MITOCHONDRIAL"/>
    <property type="match status" value="1"/>
</dbReference>
<evidence type="ECO:0000256" key="2">
    <source>
        <dbReference type="ARBA" id="ARBA00022722"/>
    </source>
</evidence>
<dbReference type="AlphaFoldDB" id="A0A239VI56"/>
<dbReference type="SMART" id="SM00479">
    <property type="entry name" value="EXOIII"/>
    <property type="match status" value="1"/>
</dbReference>
<dbReference type="OrthoDB" id="9801329at2"/>
<dbReference type="RefSeq" id="WP_028327882.1">
    <property type="nucleotide sequence ID" value="NZ_JAAFNI010000001.1"/>
</dbReference>
<comment type="function">
    <text evidence="5">3'-to-5' exoribonuclease specific for small oligoribonucleotides.</text>
</comment>
<evidence type="ECO:0000259" key="7">
    <source>
        <dbReference type="SMART" id="SM00479"/>
    </source>
</evidence>
<protein>
    <recommendedName>
        <fullName evidence="6">Oligoribonuclease</fullName>
    </recommendedName>
</protein>
<dbReference type="Pfam" id="PF00929">
    <property type="entry name" value="RNase_T"/>
    <property type="match status" value="1"/>
</dbReference>
<dbReference type="InterPro" id="IPR036397">
    <property type="entry name" value="RNaseH_sf"/>
</dbReference>
<accession>A0A239VI56</accession>
<keyword evidence="3 8" id="KW-0378">Hydrolase</keyword>